<dbReference type="EMBL" id="FQZU01000021">
    <property type="protein sequence ID" value="SHK28476.1"/>
    <property type="molecule type" value="Genomic_DNA"/>
</dbReference>
<keyword evidence="2" id="KW-1185">Reference proteome</keyword>
<accession>A0A1M6R7S2</accession>
<protein>
    <submittedName>
        <fullName evidence="1">Virus attachment protein p12 family protein</fullName>
    </submittedName>
</protein>
<evidence type="ECO:0000313" key="2">
    <source>
        <dbReference type="Proteomes" id="UP000183994"/>
    </source>
</evidence>
<dbReference type="STRING" id="1121393.SAMN02745216_03213"/>
<proteinExistence type="predicted"/>
<dbReference type="AlphaFoldDB" id="A0A1M6R7S2"/>
<dbReference type="RefSeq" id="WP_073477277.1">
    <property type="nucleotide sequence ID" value="NZ_FQZU01000021.1"/>
</dbReference>
<reference evidence="2" key="1">
    <citation type="submission" date="2016-11" db="EMBL/GenBank/DDBJ databases">
        <authorList>
            <person name="Varghese N."/>
            <person name="Submissions S."/>
        </authorList>
    </citation>
    <scope>NUCLEOTIDE SEQUENCE [LARGE SCALE GENOMIC DNA]</scope>
    <source>
        <strain evidence="2">DSM 16219</strain>
    </source>
</reference>
<name>A0A1M6R7S2_9BACT</name>
<evidence type="ECO:0000313" key="1">
    <source>
        <dbReference type="EMBL" id="SHK28476.1"/>
    </source>
</evidence>
<dbReference type="Pfam" id="PF12669">
    <property type="entry name" value="FeoB_associated"/>
    <property type="match status" value="1"/>
</dbReference>
<gene>
    <name evidence="1" type="ORF">SAMN02745216_03213</name>
</gene>
<dbReference type="Proteomes" id="UP000183994">
    <property type="component" value="Unassembled WGS sequence"/>
</dbReference>
<sequence>MQEVIVAIIVALAAGAFVRRIYKNLTQKEVSCGCGGGCAGCGQSPDSCGSRDLLANMPEESKSQKD</sequence>
<organism evidence="1 2">
    <name type="scientific">Desulfatibacillum alkenivorans DSM 16219</name>
    <dbReference type="NCBI Taxonomy" id="1121393"/>
    <lineage>
        <taxon>Bacteria</taxon>
        <taxon>Pseudomonadati</taxon>
        <taxon>Thermodesulfobacteriota</taxon>
        <taxon>Desulfobacteria</taxon>
        <taxon>Desulfobacterales</taxon>
        <taxon>Desulfatibacillaceae</taxon>
        <taxon>Desulfatibacillum</taxon>
    </lineage>
</organism>